<proteinExistence type="predicted"/>
<dbReference type="GO" id="GO:0005737">
    <property type="term" value="C:cytoplasm"/>
    <property type="evidence" value="ECO:0007669"/>
    <property type="project" value="TreeGrafter"/>
</dbReference>
<name>A0A9W9AKY6_9AGAR</name>
<protein>
    <submittedName>
        <fullName evidence="2">Kinase-like domain-containing protein</fullName>
    </submittedName>
</protein>
<evidence type="ECO:0000259" key="1">
    <source>
        <dbReference type="PROSITE" id="PS50011"/>
    </source>
</evidence>
<keyword evidence="2" id="KW-0808">Transferase</keyword>
<dbReference type="InterPro" id="IPR000719">
    <property type="entry name" value="Prot_kinase_dom"/>
</dbReference>
<dbReference type="GO" id="GO:0007165">
    <property type="term" value="P:signal transduction"/>
    <property type="evidence" value="ECO:0007669"/>
    <property type="project" value="TreeGrafter"/>
</dbReference>
<comment type="caution">
    <text evidence="2">The sequence shown here is derived from an EMBL/GenBank/DDBJ whole genome shotgun (WGS) entry which is preliminary data.</text>
</comment>
<evidence type="ECO:0000313" key="3">
    <source>
        <dbReference type="Proteomes" id="UP001150266"/>
    </source>
</evidence>
<dbReference type="AlphaFoldDB" id="A0A9W9AKY6"/>
<keyword evidence="2" id="KW-0418">Kinase</keyword>
<dbReference type="EMBL" id="JAOTPV010000003">
    <property type="protein sequence ID" value="KAJ4485214.1"/>
    <property type="molecule type" value="Genomic_DNA"/>
</dbReference>
<feature type="domain" description="Protein kinase" evidence="1">
    <location>
        <begin position="1"/>
        <end position="144"/>
    </location>
</feature>
<evidence type="ECO:0000313" key="2">
    <source>
        <dbReference type="EMBL" id="KAJ4485214.1"/>
    </source>
</evidence>
<sequence>MFQCNIFIADDGVPVLSNIGLGQLPIPPDWTIPSDDGTRWMAPEVMDPCSVSRFNLECLTTPMSDVYSFGMTILEVYTGKVPFCTRRFYSGVVLDVTRGIRPPRPTAEDCASLTDEIWHIIESCWTQDPFQRRECPPCCIAFYD</sequence>
<reference evidence="2" key="1">
    <citation type="submission" date="2022-08" db="EMBL/GenBank/DDBJ databases">
        <title>A Global Phylogenomic Analysis of the Shiitake Genus Lentinula.</title>
        <authorList>
            <consortium name="DOE Joint Genome Institute"/>
            <person name="Sierra-Patev S."/>
            <person name="Min B."/>
            <person name="Naranjo-Ortiz M."/>
            <person name="Looney B."/>
            <person name="Konkel Z."/>
            <person name="Slot J.C."/>
            <person name="Sakamoto Y."/>
            <person name="Steenwyk J.L."/>
            <person name="Rokas A."/>
            <person name="Carro J."/>
            <person name="Camarero S."/>
            <person name="Ferreira P."/>
            <person name="Molpeceres G."/>
            <person name="Ruiz-Duenas F.J."/>
            <person name="Serrano A."/>
            <person name="Henrissat B."/>
            <person name="Drula E."/>
            <person name="Hughes K.W."/>
            <person name="Mata J.L."/>
            <person name="Ishikawa N.K."/>
            <person name="Vargas-Isla R."/>
            <person name="Ushijima S."/>
            <person name="Smith C.A."/>
            <person name="Ahrendt S."/>
            <person name="Andreopoulos W."/>
            <person name="He G."/>
            <person name="Labutti K."/>
            <person name="Lipzen A."/>
            <person name="Ng V."/>
            <person name="Riley R."/>
            <person name="Sandor L."/>
            <person name="Barry K."/>
            <person name="Martinez A.T."/>
            <person name="Xiao Y."/>
            <person name="Gibbons J.G."/>
            <person name="Terashima K."/>
            <person name="Grigoriev I.V."/>
            <person name="Hibbett D.S."/>
        </authorList>
    </citation>
    <scope>NUCLEOTIDE SEQUENCE</scope>
    <source>
        <strain evidence="2">JLM2183</strain>
    </source>
</reference>
<dbReference type="PANTHER" id="PTHR23257">
    <property type="entry name" value="SERINE-THREONINE PROTEIN KINASE"/>
    <property type="match status" value="1"/>
</dbReference>
<dbReference type="GO" id="GO:0004672">
    <property type="term" value="F:protein kinase activity"/>
    <property type="evidence" value="ECO:0007669"/>
    <property type="project" value="InterPro"/>
</dbReference>
<dbReference type="Pfam" id="PF07714">
    <property type="entry name" value="PK_Tyr_Ser-Thr"/>
    <property type="match status" value="1"/>
</dbReference>
<dbReference type="InterPro" id="IPR050167">
    <property type="entry name" value="Ser_Thr_protein_kinase"/>
</dbReference>
<gene>
    <name evidence="2" type="ORF">J3R30DRAFT_3654777</name>
</gene>
<dbReference type="SUPFAM" id="SSF56112">
    <property type="entry name" value="Protein kinase-like (PK-like)"/>
    <property type="match status" value="1"/>
</dbReference>
<keyword evidence="3" id="KW-1185">Reference proteome</keyword>
<dbReference type="GO" id="GO:0005524">
    <property type="term" value="F:ATP binding"/>
    <property type="evidence" value="ECO:0007669"/>
    <property type="project" value="InterPro"/>
</dbReference>
<dbReference type="Proteomes" id="UP001150266">
    <property type="component" value="Unassembled WGS sequence"/>
</dbReference>
<dbReference type="OrthoDB" id="538607at2759"/>
<organism evidence="2 3">
    <name type="scientific">Lentinula aciculospora</name>
    <dbReference type="NCBI Taxonomy" id="153920"/>
    <lineage>
        <taxon>Eukaryota</taxon>
        <taxon>Fungi</taxon>
        <taxon>Dikarya</taxon>
        <taxon>Basidiomycota</taxon>
        <taxon>Agaricomycotina</taxon>
        <taxon>Agaricomycetes</taxon>
        <taxon>Agaricomycetidae</taxon>
        <taxon>Agaricales</taxon>
        <taxon>Marasmiineae</taxon>
        <taxon>Omphalotaceae</taxon>
        <taxon>Lentinula</taxon>
    </lineage>
</organism>
<dbReference type="PROSITE" id="PS50011">
    <property type="entry name" value="PROTEIN_KINASE_DOM"/>
    <property type="match status" value="1"/>
</dbReference>
<dbReference type="InterPro" id="IPR011009">
    <property type="entry name" value="Kinase-like_dom_sf"/>
</dbReference>
<accession>A0A9W9AKY6</accession>
<dbReference type="Gene3D" id="1.10.510.10">
    <property type="entry name" value="Transferase(Phosphotransferase) domain 1"/>
    <property type="match status" value="1"/>
</dbReference>
<dbReference type="InterPro" id="IPR001245">
    <property type="entry name" value="Ser-Thr/Tyr_kinase_cat_dom"/>
</dbReference>